<keyword evidence="1" id="KW-0697">Rotamase</keyword>
<sequence length="671" mass="77830">MLQYLIYVILFQSMFLAVYDIFHKKDTFFSLGRFYLLITSIISFILPFIKIKTINKTIPNEYLVRLPEVFIGTKGGTAATEIITTSSNLSVWQHINWWLVAYLIGFVFTLFRFGLKNYSLYKLRKDATNATVKGFKIYYIKNSTDAFSFWNSIYLGDAIPQSSKNQIITHELVHLQQKHSIDLLWFETLKIIFWFNPLTYLYQIRISTLHEYIADANSIKMLGKKEYYQGLLNSIFNTEDIPFINQFYNHSILKKRISMLNKKKSKTMAKYKFISLVPLIVVMVVLSSFADKRDFAENFKEDNTLPATTTSTENVFETEEVPNSNKLNESIITQKTVQDTINIFKKEAVNKLLKIKLEVEQGDSFAEKAILYSEDPGSKSNGGYYKVTKDAPFEEAFLDVAFRLSEGQISDPFQTSFGYHIILLEKINGNAREIRHILITPKNEMPFALIDKVPATKACENIEENSQRKSCFATEIKKYVVRYFDVKKVTPYAQTGVNRIYVKFAIDTTGFLTSVEARASHPKLEEEAKRVIQSIPPVIPGEHQGQKVKVLYSLPIVFQVEGKKNETRTKSSITDDNILKQYIDYKKYTNPEPGYYLVTGVYKRELYLKKGMEMIQNKGLKPKSFTNPHDGYYYTYLDKFETLDEAKKMLYSDFNNKYTDDLYILKVEDKD</sequence>
<feature type="transmembrane region" description="Helical" evidence="2">
    <location>
        <begin position="95"/>
        <end position="115"/>
    </location>
</feature>
<dbReference type="InterPro" id="IPR052173">
    <property type="entry name" value="Beta-lactam_resp_regulator"/>
</dbReference>
<dbReference type="RefSeq" id="WP_130285556.1">
    <property type="nucleotide sequence ID" value="NZ_SGXE01000001.1"/>
</dbReference>
<dbReference type="Gene3D" id="3.10.50.40">
    <property type="match status" value="1"/>
</dbReference>
<dbReference type="Gene3D" id="3.30.1150.10">
    <property type="match status" value="1"/>
</dbReference>
<dbReference type="PROSITE" id="PS50198">
    <property type="entry name" value="PPIC_PPIASE_2"/>
    <property type="match status" value="1"/>
</dbReference>
<dbReference type="Pfam" id="PF03544">
    <property type="entry name" value="TonB_C"/>
    <property type="match status" value="1"/>
</dbReference>
<dbReference type="InterPro" id="IPR037682">
    <property type="entry name" value="TonB_C"/>
</dbReference>
<keyword evidence="2" id="KW-0472">Membrane</keyword>
<keyword evidence="5" id="KW-1185">Reference proteome</keyword>
<dbReference type="GO" id="GO:0055085">
    <property type="term" value="P:transmembrane transport"/>
    <property type="evidence" value="ECO:0007669"/>
    <property type="project" value="InterPro"/>
</dbReference>
<dbReference type="SUPFAM" id="SSF74653">
    <property type="entry name" value="TolA/TonB C-terminal domain"/>
    <property type="match status" value="1"/>
</dbReference>
<evidence type="ECO:0000256" key="1">
    <source>
        <dbReference type="PROSITE-ProRule" id="PRU00278"/>
    </source>
</evidence>
<feature type="transmembrane region" description="Helical" evidence="2">
    <location>
        <begin position="34"/>
        <end position="51"/>
    </location>
</feature>
<keyword evidence="2" id="KW-0812">Transmembrane</keyword>
<dbReference type="InterPro" id="IPR008756">
    <property type="entry name" value="Peptidase_M56"/>
</dbReference>
<dbReference type="AlphaFoldDB" id="A0A4Q7PH66"/>
<proteinExistence type="predicted"/>
<keyword evidence="1" id="KW-0413">Isomerase</keyword>
<dbReference type="InterPro" id="IPR000297">
    <property type="entry name" value="PPIase_PpiC"/>
</dbReference>
<dbReference type="Pfam" id="PF05569">
    <property type="entry name" value="Peptidase_M56"/>
    <property type="match status" value="1"/>
</dbReference>
<comment type="caution">
    <text evidence="4">The sequence shown here is derived from an EMBL/GenBank/DDBJ whole genome shotgun (WGS) entry which is preliminary data.</text>
</comment>
<feature type="transmembrane region" description="Helical" evidence="2">
    <location>
        <begin position="271"/>
        <end position="290"/>
    </location>
</feature>
<dbReference type="OrthoDB" id="1522859at2"/>
<gene>
    <name evidence="4" type="ORF">EV197_0960</name>
</gene>
<dbReference type="SUPFAM" id="SSF54534">
    <property type="entry name" value="FKBP-like"/>
    <property type="match status" value="1"/>
</dbReference>
<evidence type="ECO:0000313" key="4">
    <source>
        <dbReference type="EMBL" id="RZS99735.1"/>
    </source>
</evidence>
<dbReference type="Proteomes" id="UP000292262">
    <property type="component" value="Unassembled WGS sequence"/>
</dbReference>
<protein>
    <submittedName>
        <fullName evidence="4">Beta-lactamase regulating signal transducer with metallopeptidase domain</fullName>
    </submittedName>
</protein>
<feature type="transmembrane region" description="Helical" evidence="2">
    <location>
        <begin position="6"/>
        <end position="22"/>
    </location>
</feature>
<dbReference type="InterPro" id="IPR046357">
    <property type="entry name" value="PPIase_dom_sf"/>
</dbReference>
<dbReference type="Pfam" id="PF00639">
    <property type="entry name" value="Rotamase"/>
    <property type="match status" value="1"/>
</dbReference>
<evidence type="ECO:0000313" key="5">
    <source>
        <dbReference type="Proteomes" id="UP000292262"/>
    </source>
</evidence>
<keyword evidence="2" id="KW-1133">Transmembrane helix</keyword>
<organism evidence="4 5">
    <name type="scientific">Aquimarina brevivitae</name>
    <dbReference type="NCBI Taxonomy" id="323412"/>
    <lineage>
        <taxon>Bacteria</taxon>
        <taxon>Pseudomonadati</taxon>
        <taxon>Bacteroidota</taxon>
        <taxon>Flavobacteriia</taxon>
        <taxon>Flavobacteriales</taxon>
        <taxon>Flavobacteriaceae</taxon>
        <taxon>Aquimarina</taxon>
    </lineage>
</organism>
<evidence type="ECO:0000256" key="2">
    <source>
        <dbReference type="SAM" id="Phobius"/>
    </source>
</evidence>
<name>A0A4Q7PH66_9FLAO</name>
<dbReference type="EMBL" id="SGXE01000001">
    <property type="protein sequence ID" value="RZS99735.1"/>
    <property type="molecule type" value="Genomic_DNA"/>
</dbReference>
<dbReference type="CDD" id="cd07341">
    <property type="entry name" value="M56_BlaR1_MecR1_like"/>
    <property type="match status" value="1"/>
</dbReference>
<dbReference type="GO" id="GO:0003755">
    <property type="term" value="F:peptidyl-prolyl cis-trans isomerase activity"/>
    <property type="evidence" value="ECO:0007669"/>
    <property type="project" value="UniProtKB-KW"/>
</dbReference>
<dbReference type="PANTHER" id="PTHR34978:SF3">
    <property type="entry name" value="SLR0241 PROTEIN"/>
    <property type="match status" value="1"/>
</dbReference>
<reference evidence="4 5" key="1">
    <citation type="submission" date="2019-02" db="EMBL/GenBank/DDBJ databases">
        <title>Genomic Encyclopedia of Type Strains, Phase IV (KMG-IV): sequencing the most valuable type-strain genomes for metagenomic binning, comparative biology and taxonomic classification.</title>
        <authorList>
            <person name="Goeker M."/>
        </authorList>
    </citation>
    <scope>NUCLEOTIDE SEQUENCE [LARGE SCALE GENOMIC DNA]</scope>
    <source>
        <strain evidence="4 5">DSM 17196</strain>
    </source>
</reference>
<dbReference type="PANTHER" id="PTHR34978">
    <property type="entry name" value="POSSIBLE SENSOR-TRANSDUCER PROTEIN BLAR"/>
    <property type="match status" value="1"/>
</dbReference>
<feature type="domain" description="PpiC" evidence="3">
    <location>
        <begin position="322"/>
        <end position="426"/>
    </location>
</feature>
<accession>A0A4Q7PH66</accession>
<evidence type="ECO:0000259" key="3">
    <source>
        <dbReference type="PROSITE" id="PS50198"/>
    </source>
</evidence>